<keyword evidence="3" id="KW-1185">Reference proteome</keyword>
<evidence type="ECO:0008006" key="4">
    <source>
        <dbReference type="Google" id="ProtNLM"/>
    </source>
</evidence>
<keyword evidence="1" id="KW-1133">Transmembrane helix</keyword>
<proteinExistence type="predicted"/>
<evidence type="ECO:0000256" key="1">
    <source>
        <dbReference type="SAM" id="Phobius"/>
    </source>
</evidence>
<evidence type="ECO:0000313" key="2">
    <source>
        <dbReference type="EMBL" id="ETO17268.1"/>
    </source>
</evidence>
<dbReference type="AlphaFoldDB" id="X6MTG0"/>
<name>X6MTG0_RETFI</name>
<accession>X6MTG0</accession>
<dbReference type="EMBL" id="ASPP01017006">
    <property type="protein sequence ID" value="ETO17268.1"/>
    <property type="molecule type" value="Genomic_DNA"/>
</dbReference>
<protein>
    <recommendedName>
        <fullName evidence="4">Protein kinase domain-containing protein</fullName>
    </recommendedName>
</protein>
<keyword evidence="1" id="KW-0472">Membrane</keyword>
<dbReference type="Proteomes" id="UP000023152">
    <property type="component" value="Unassembled WGS sequence"/>
</dbReference>
<organism evidence="2 3">
    <name type="scientific">Reticulomyxa filosa</name>
    <dbReference type="NCBI Taxonomy" id="46433"/>
    <lineage>
        <taxon>Eukaryota</taxon>
        <taxon>Sar</taxon>
        <taxon>Rhizaria</taxon>
        <taxon>Retaria</taxon>
        <taxon>Foraminifera</taxon>
        <taxon>Monothalamids</taxon>
        <taxon>Reticulomyxidae</taxon>
        <taxon>Reticulomyxa</taxon>
    </lineage>
</organism>
<dbReference type="OrthoDB" id="283111at2759"/>
<reference evidence="2 3" key="1">
    <citation type="journal article" date="2013" name="Curr. Biol.">
        <title>The Genome of the Foraminiferan Reticulomyxa filosa.</title>
        <authorList>
            <person name="Glockner G."/>
            <person name="Hulsmann N."/>
            <person name="Schleicher M."/>
            <person name="Noegel A.A."/>
            <person name="Eichinger L."/>
            <person name="Gallinger C."/>
            <person name="Pawlowski J."/>
            <person name="Sierra R."/>
            <person name="Euteneuer U."/>
            <person name="Pillet L."/>
            <person name="Moustafa A."/>
            <person name="Platzer M."/>
            <person name="Groth M."/>
            <person name="Szafranski K."/>
            <person name="Schliwa M."/>
        </authorList>
    </citation>
    <scope>NUCLEOTIDE SEQUENCE [LARGE SCALE GENOMIC DNA]</scope>
</reference>
<dbReference type="Gene3D" id="3.30.200.20">
    <property type="entry name" value="Phosphorylase Kinase, domain 1"/>
    <property type="match status" value="1"/>
</dbReference>
<feature type="non-terminal residue" evidence="2">
    <location>
        <position position="1"/>
    </location>
</feature>
<sequence>LFLVPCSLFIGVEFVNSNTNINANINISANVNANTNTNTNVSSNHDAKREVISILSESPGLIIASGVFPSFVCKWVRRVNRRRPTHIDIGFVCFVFVFVCVCVCVCDKMDNGYLKRRGWEKGQNGSNEKNMGATKTMLSVSKSNIRTTQIRSKSSTKHRTLLLAIKRELLSLKARRKNDSNGNEKESQPSVANNCSRRGHIVFSPNLVVMDGRFQVLQQLGRGTFSRVFEAIDQKPHCKYPVSSEVNFSHIPSHEHPKYKHQNKRAIKVIRKDTISKEIFF</sequence>
<feature type="transmembrane region" description="Helical" evidence="1">
    <location>
        <begin position="89"/>
        <end position="107"/>
    </location>
</feature>
<gene>
    <name evidence="2" type="ORF">RFI_20062</name>
</gene>
<evidence type="ECO:0000313" key="3">
    <source>
        <dbReference type="Proteomes" id="UP000023152"/>
    </source>
</evidence>
<comment type="caution">
    <text evidence="2">The sequence shown here is derived from an EMBL/GenBank/DDBJ whole genome shotgun (WGS) entry which is preliminary data.</text>
</comment>
<keyword evidence="1" id="KW-0812">Transmembrane</keyword>